<dbReference type="Pfam" id="PF13787">
    <property type="entry name" value="HXXEE"/>
    <property type="match status" value="1"/>
</dbReference>
<organism evidence="2 3">
    <name type="scientific">Nonomuraea rhodomycinica</name>
    <dbReference type="NCBI Taxonomy" id="1712872"/>
    <lineage>
        <taxon>Bacteria</taxon>
        <taxon>Bacillati</taxon>
        <taxon>Actinomycetota</taxon>
        <taxon>Actinomycetes</taxon>
        <taxon>Streptosporangiales</taxon>
        <taxon>Streptosporangiaceae</taxon>
        <taxon>Nonomuraea</taxon>
    </lineage>
</organism>
<dbReference type="Proteomes" id="UP000546126">
    <property type="component" value="Unassembled WGS sequence"/>
</dbReference>
<feature type="transmembrane region" description="Helical" evidence="1">
    <location>
        <begin position="73"/>
        <end position="94"/>
    </location>
</feature>
<gene>
    <name evidence="2" type="ORF">HT134_08010</name>
</gene>
<evidence type="ECO:0000313" key="3">
    <source>
        <dbReference type="Proteomes" id="UP000546126"/>
    </source>
</evidence>
<sequence>MRKGGAAVEDSTQVRHTGTGGVPAAVTWGLLAAWALHDAEELATMPGWARRARPRLERRLPGVPWERLDVSRAHATVAIGLMGGAVAALSAAGARTGGRSPAFQAALAAFGLHGVAHLAQAAVTGGYTPGVVTSPLVVIPFTVWARRRLRAAGVEAPRRAALTAGAVAAVPLLLAGVHAAAHALTGPRPGSSRRRPARDRWY</sequence>
<evidence type="ECO:0000256" key="1">
    <source>
        <dbReference type="SAM" id="Phobius"/>
    </source>
</evidence>
<dbReference type="RefSeq" id="WP_175599512.1">
    <property type="nucleotide sequence ID" value="NZ_JABWGO010000001.1"/>
</dbReference>
<keyword evidence="1" id="KW-0472">Membrane</keyword>
<feature type="transmembrane region" description="Helical" evidence="1">
    <location>
        <begin position="166"/>
        <end position="185"/>
    </location>
</feature>
<accession>A0A7Y6ILQ4</accession>
<name>A0A7Y6ILQ4_9ACTN</name>
<keyword evidence="1" id="KW-0812">Transmembrane</keyword>
<feature type="transmembrane region" description="Helical" evidence="1">
    <location>
        <begin position="126"/>
        <end position="145"/>
    </location>
</feature>
<reference evidence="2 3" key="1">
    <citation type="submission" date="2020-06" db="EMBL/GenBank/DDBJ databases">
        <authorList>
            <person name="Chanama M."/>
        </authorList>
    </citation>
    <scope>NUCLEOTIDE SEQUENCE [LARGE SCALE GENOMIC DNA]</scope>
    <source>
        <strain evidence="2 3">TBRC6557</strain>
    </source>
</reference>
<protein>
    <submittedName>
        <fullName evidence="2">HXXEE domain-containing protein</fullName>
    </submittedName>
</protein>
<keyword evidence="3" id="KW-1185">Reference proteome</keyword>
<keyword evidence="1" id="KW-1133">Transmembrane helix</keyword>
<dbReference type="AlphaFoldDB" id="A0A7Y6ILQ4"/>
<dbReference type="EMBL" id="JABWGO010000001">
    <property type="protein sequence ID" value="NUW40075.1"/>
    <property type="molecule type" value="Genomic_DNA"/>
</dbReference>
<evidence type="ECO:0000313" key="2">
    <source>
        <dbReference type="EMBL" id="NUW40075.1"/>
    </source>
</evidence>
<proteinExistence type="predicted"/>
<dbReference type="InterPro" id="IPR025671">
    <property type="entry name" value="HXXEE"/>
</dbReference>
<comment type="caution">
    <text evidence="2">The sequence shown here is derived from an EMBL/GenBank/DDBJ whole genome shotgun (WGS) entry which is preliminary data.</text>
</comment>